<name>A0A3E1RDJ4_9BURK</name>
<evidence type="ECO:0000259" key="1">
    <source>
        <dbReference type="Pfam" id="PF17936"/>
    </source>
</evidence>
<reference evidence="2 3" key="1">
    <citation type="submission" date="2018-05" db="EMBL/GenBank/DDBJ databases">
        <title>Rhodoferax soyangensis sp.nov., isolated from an oligotrophic freshwater lake.</title>
        <authorList>
            <person name="Park M."/>
        </authorList>
    </citation>
    <scope>NUCLEOTIDE SEQUENCE [LARGE SCALE GENOMIC DNA]</scope>
    <source>
        <strain evidence="2 3">IMCC26218</strain>
    </source>
</reference>
<keyword evidence="3" id="KW-1185">Reference proteome</keyword>
<sequence length="705" mass="71845">MSALSVAVLATGCGGGGSSSAASTPTQNLAGTAATGAAFSGASIVVTDRNGTVVGTSAPVGADGRFNIAISASAQAPFVLTATRTNAEGAVETLVSVVPTAPGVSSTATVNISPVTNLIASRLSASGDPSRLASEVGSGASTVDAITVAASVSEVQTILATLISAAGATGIDPLTGSFAANGTGYDRMLDAIQVTLTPDSATSTNIEVSIKQTLADGAAPIVTAFNSQSSSVAPLPAISAVTLPVAGTSVLIAQELAQLTACFALPTATRVDSPVSAGVATGTAANVVASACTTAFLGNDPNQFLGNGSRVGRDDNNNGAFSGLFRDAATGQVFSQGSYEFSRPNGDIVVSYKTRDRLGNESFDTAVLREDLSDGKLKLIGNQYTYPGGVAPYHQLRTFVNQPDANYYSTGYDIRIPLIPNISYVQVTPPGGTTITLVPGSDSMVLPKRNVAPPTASGTTFVRLRSEYVASSGAPTPHPSALEAGLFFPPSDYTEAALAAMPGQGVWTFAYFSGGTNASGGTLQQTQHYRTRSRASTLAELRTQAWARLSDTSIADLVTRSSGNGTTNGFATLPLDTALATSWVVPTGALPPSGLKLFGNAIYFDYASLGFASGNAGYTSTTNGIVYPSVRTSFNDGQAVGSTARSANAIACANGAIDANDMGEQHCADPGPGYWDTARQTGLHLFARDARGREFAHFYAPYTLQ</sequence>
<accession>A0A3E1RDJ4</accession>
<comment type="caution">
    <text evidence="2">The sequence shown here is derived from an EMBL/GenBank/DDBJ whole genome shotgun (WGS) entry which is preliminary data.</text>
</comment>
<evidence type="ECO:0000313" key="2">
    <source>
        <dbReference type="EMBL" id="RFO97353.1"/>
    </source>
</evidence>
<evidence type="ECO:0000313" key="3">
    <source>
        <dbReference type="Proteomes" id="UP000260665"/>
    </source>
</evidence>
<organism evidence="2 3">
    <name type="scientific">Rhodoferax lacus</name>
    <dbReference type="NCBI Taxonomy" id="2184758"/>
    <lineage>
        <taxon>Bacteria</taxon>
        <taxon>Pseudomonadati</taxon>
        <taxon>Pseudomonadota</taxon>
        <taxon>Betaproteobacteria</taxon>
        <taxon>Burkholderiales</taxon>
        <taxon>Comamonadaceae</taxon>
        <taxon>Rhodoferax</taxon>
    </lineage>
</organism>
<dbReference type="Pfam" id="PF17936">
    <property type="entry name" value="Big_6"/>
    <property type="match status" value="1"/>
</dbReference>
<gene>
    <name evidence="2" type="ORF">DIC66_09520</name>
</gene>
<dbReference type="AlphaFoldDB" id="A0A3E1RDJ4"/>
<dbReference type="EMBL" id="QFZK01000004">
    <property type="protein sequence ID" value="RFO97353.1"/>
    <property type="molecule type" value="Genomic_DNA"/>
</dbReference>
<dbReference type="Proteomes" id="UP000260665">
    <property type="component" value="Unassembled WGS sequence"/>
</dbReference>
<protein>
    <recommendedName>
        <fullName evidence="1">Bacterial Ig domain-containing protein</fullName>
    </recommendedName>
</protein>
<dbReference type="InterPro" id="IPR041498">
    <property type="entry name" value="Big_6"/>
</dbReference>
<proteinExistence type="predicted"/>
<feature type="domain" description="Bacterial Ig" evidence="1">
    <location>
        <begin position="29"/>
        <end position="92"/>
    </location>
</feature>